<dbReference type="GO" id="GO:0032259">
    <property type="term" value="P:methylation"/>
    <property type="evidence" value="ECO:0007669"/>
    <property type="project" value="UniProtKB-KW"/>
</dbReference>
<dbReference type="CDD" id="cd02440">
    <property type="entry name" value="AdoMet_MTases"/>
    <property type="match status" value="1"/>
</dbReference>
<sequence length="202" mass="23254">MTQYEKNYRQASFYWGKEPNQLAKRFVEVAGNINGKTLIDLGCGEGRDSIYFAKQGGSVTGMDLAHTGLVKAERWAKEESLSISTIQADIQSFRLEHPVDFIYSAGTLQYLPPHQRQNLFSHYKINTHLGGIHSFLVFIVKPWISPPPDATNDEYLYRSGELLQYYWDWNILYCNEYIFECHSSGVPHDHAVQEMIARKEVN</sequence>
<keyword evidence="2" id="KW-0489">Methyltransferase</keyword>
<keyword evidence="2" id="KW-0808">Transferase</keyword>
<evidence type="ECO:0000313" key="2">
    <source>
        <dbReference type="EMBL" id="TCS96983.1"/>
    </source>
</evidence>
<feature type="domain" description="Tellurite resistance methyltransferase TehB-like" evidence="1">
    <location>
        <begin position="31"/>
        <end position="183"/>
    </location>
</feature>
<dbReference type="Proteomes" id="UP000294937">
    <property type="component" value="Unassembled WGS sequence"/>
</dbReference>
<organism evidence="2 3">
    <name type="scientific">Hazenella coriacea</name>
    <dbReference type="NCBI Taxonomy" id="1179467"/>
    <lineage>
        <taxon>Bacteria</taxon>
        <taxon>Bacillati</taxon>
        <taxon>Bacillota</taxon>
        <taxon>Bacilli</taxon>
        <taxon>Bacillales</taxon>
        <taxon>Thermoactinomycetaceae</taxon>
        <taxon>Hazenella</taxon>
    </lineage>
</organism>
<dbReference type="RefSeq" id="WP_165875770.1">
    <property type="nucleotide sequence ID" value="NZ_SMAG01000001.1"/>
</dbReference>
<gene>
    <name evidence="2" type="ORF">EDD58_101630</name>
</gene>
<proteinExistence type="predicted"/>
<dbReference type="GO" id="GO:0008168">
    <property type="term" value="F:methyltransferase activity"/>
    <property type="evidence" value="ECO:0007669"/>
    <property type="project" value="UniProtKB-KW"/>
</dbReference>
<protein>
    <submittedName>
        <fullName evidence="2">Tellurite methyltransferase</fullName>
    </submittedName>
</protein>
<dbReference type="InterPro" id="IPR029063">
    <property type="entry name" value="SAM-dependent_MTases_sf"/>
</dbReference>
<keyword evidence="3" id="KW-1185">Reference proteome</keyword>
<dbReference type="Pfam" id="PF03848">
    <property type="entry name" value="TehB"/>
    <property type="match status" value="1"/>
</dbReference>
<accession>A0A4R3LAU2</accession>
<dbReference type="InterPro" id="IPR015985">
    <property type="entry name" value="TehB-like_dom"/>
</dbReference>
<dbReference type="SUPFAM" id="SSF53335">
    <property type="entry name" value="S-adenosyl-L-methionine-dependent methyltransferases"/>
    <property type="match status" value="1"/>
</dbReference>
<dbReference type="Gene3D" id="3.40.50.150">
    <property type="entry name" value="Vaccinia Virus protein VP39"/>
    <property type="match status" value="1"/>
</dbReference>
<dbReference type="EMBL" id="SMAG01000001">
    <property type="protein sequence ID" value="TCS96983.1"/>
    <property type="molecule type" value="Genomic_DNA"/>
</dbReference>
<dbReference type="PANTHER" id="PTHR43861">
    <property type="entry name" value="TRANS-ACONITATE 2-METHYLTRANSFERASE-RELATED"/>
    <property type="match status" value="1"/>
</dbReference>
<name>A0A4R3LAU2_9BACL</name>
<comment type="caution">
    <text evidence="2">The sequence shown here is derived from an EMBL/GenBank/DDBJ whole genome shotgun (WGS) entry which is preliminary data.</text>
</comment>
<reference evidence="2 3" key="1">
    <citation type="submission" date="2019-03" db="EMBL/GenBank/DDBJ databases">
        <title>Genomic Encyclopedia of Type Strains, Phase IV (KMG-IV): sequencing the most valuable type-strain genomes for metagenomic binning, comparative biology and taxonomic classification.</title>
        <authorList>
            <person name="Goeker M."/>
        </authorList>
    </citation>
    <scope>NUCLEOTIDE SEQUENCE [LARGE SCALE GENOMIC DNA]</scope>
    <source>
        <strain evidence="2 3">DSM 45707</strain>
    </source>
</reference>
<evidence type="ECO:0000259" key="1">
    <source>
        <dbReference type="Pfam" id="PF03848"/>
    </source>
</evidence>
<evidence type="ECO:0000313" key="3">
    <source>
        <dbReference type="Proteomes" id="UP000294937"/>
    </source>
</evidence>
<dbReference type="AlphaFoldDB" id="A0A4R3LAU2"/>